<feature type="domain" description="S-adenosylmethionine-dependent methyltransferase Rv2258c-like winged HTH" evidence="2">
    <location>
        <begin position="24"/>
        <end position="95"/>
    </location>
</feature>
<keyword evidence="3" id="KW-0489">Methyltransferase</keyword>
<dbReference type="InterPro" id="IPR048711">
    <property type="entry name" value="WHD_Rv2258c"/>
</dbReference>
<sequence length="354" mass="39109">MDRTNALVERIFRNAGAALELYSIYLGERLGLYQSLARQGPATSVELAERTGTNERYIREWLEHHAASGLVDVDDVTAAPTERRYTLPPEHVPVLADPDHVDYHGYKGVELARAARMLPDLVEAYRTGDAPPHQPWEPEGRAEFNRPTYLNLLGKQWLPAIPEIDERLRADPPARVADFACGTGWSSIAMAQAYPHITVHGLDLDEDAIAAATQHAQSAGLSDRVSYSVANASDASQSGRFDLVTILEALHDIPRPVDALRSARQLLAPGGSVLILDELVEDEFTAPASELERYHYGWSLMSCLPDAMGDPESAATGAVMRPATLRRYATEAGFQEVQILPFHTSLFRFYRLIP</sequence>
<dbReference type="RefSeq" id="WP_131340062.1">
    <property type="nucleotide sequence ID" value="NZ_SJJZ01000002.1"/>
</dbReference>
<dbReference type="GO" id="GO:0008168">
    <property type="term" value="F:methyltransferase activity"/>
    <property type="evidence" value="ECO:0007669"/>
    <property type="project" value="UniProtKB-KW"/>
</dbReference>
<dbReference type="PANTHER" id="PTHR45128">
    <property type="entry name" value="METHYLTRANSFERASE TYPE 11"/>
    <property type="match status" value="1"/>
</dbReference>
<evidence type="ECO:0000259" key="1">
    <source>
        <dbReference type="Pfam" id="PF13847"/>
    </source>
</evidence>
<proteinExistence type="predicted"/>
<dbReference type="InterPro" id="IPR053173">
    <property type="entry name" value="SAM-binding_MTase"/>
</dbReference>
<dbReference type="InterPro" id="IPR036390">
    <property type="entry name" value="WH_DNA-bd_sf"/>
</dbReference>
<dbReference type="AlphaFoldDB" id="A0A4R0HC00"/>
<dbReference type="Pfam" id="PF13847">
    <property type="entry name" value="Methyltransf_31"/>
    <property type="match status" value="1"/>
</dbReference>
<dbReference type="GO" id="GO:0032259">
    <property type="term" value="P:methylation"/>
    <property type="evidence" value="ECO:0007669"/>
    <property type="project" value="UniProtKB-KW"/>
</dbReference>
<dbReference type="Gene3D" id="3.40.50.150">
    <property type="entry name" value="Vaccinia Virus protein VP39"/>
    <property type="match status" value="1"/>
</dbReference>
<comment type="caution">
    <text evidence="3">The sequence shown here is derived from an EMBL/GenBank/DDBJ whole genome shotgun (WGS) entry which is preliminary data.</text>
</comment>
<dbReference type="SUPFAM" id="SSF53335">
    <property type="entry name" value="S-adenosyl-L-methionine-dependent methyltransferases"/>
    <property type="match status" value="1"/>
</dbReference>
<dbReference type="Gene3D" id="1.10.10.10">
    <property type="entry name" value="Winged helix-like DNA-binding domain superfamily/Winged helix DNA-binding domain"/>
    <property type="match status" value="1"/>
</dbReference>
<dbReference type="Pfam" id="PF21320">
    <property type="entry name" value="WHD_Rv2258c"/>
    <property type="match status" value="1"/>
</dbReference>
<dbReference type="SUPFAM" id="SSF46785">
    <property type="entry name" value="Winged helix' DNA-binding domain"/>
    <property type="match status" value="1"/>
</dbReference>
<feature type="domain" description="Methyltransferase" evidence="1">
    <location>
        <begin position="174"/>
        <end position="293"/>
    </location>
</feature>
<evidence type="ECO:0000313" key="3">
    <source>
        <dbReference type="EMBL" id="TCC08537.1"/>
    </source>
</evidence>
<protein>
    <submittedName>
        <fullName evidence="3">Class I SAM-dependent methyltransferase</fullName>
    </submittedName>
</protein>
<keyword evidence="3" id="KW-0808">Transferase</keyword>
<dbReference type="Proteomes" id="UP000292346">
    <property type="component" value="Unassembled WGS sequence"/>
</dbReference>
<dbReference type="InterPro" id="IPR036388">
    <property type="entry name" value="WH-like_DNA-bd_sf"/>
</dbReference>
<accession>A0A4R0HC00</accession>
<dbReference type="PANTHER" id="PTHR45128:SF2">
    <property type="entry name" value="METHYLTRANSFERASE DOMAIN-CONTAINING PROTEIN"/>
    <property type="match status" value="1"/>
</dbReference>
<organism evidence="3 4">
    <name type="scientific">Kribbella soli</name>
    <dbReference type="NCBI Taxonomy" id="1124743"/>
    <lineage>
        <taxon>Bacteria</taxon>
        <taxon>Bacillati</taxon>
        <taxon>Actinomycetota</taxon>
        <taxon>Actinomycetes</taxon>
        <taxon>Propionibacteriales</taxon>
        <taxon>Kribbellaceae</taxon>
        <taxon>Kribbella</taxon>
    </lineage>
</organism>
<gene>
    <name evidence="3" type="ORF">E0H45_21960</name>
</gene>
<dbReference type="InterPro" id="IPR025714">
    <property type="entry name" value="Methyltranfer_dom"/>
</dbReference>
<evidence type="ECO:0000259" key="2">
    <source>
        <dbReference type="Pfam" id="PF21320"/>
    </source>
</evidence>
<dbReference type="OrthoDB" id="9801363at2"/>
<dbReference type="InterPro" id="IPR029063">
    <property type="entry name" value="SAM-dependent_MTases_sf"/>
</dbReference>
<dbReference type="EMBL" id="SJJZ01000002">
    <property type="protein sequence ID" value="TCC08537.1"/>
    <property type="molecule type" value="Genomic_DNA"/>
</dbReference>
<keyword evidence="4" id="KW-1185">Reference proteome</keyword>
<evidence type="ECO:0000313" key="4">
    <source>
        <dbReference type="Proteomes" id="UP000292346"/>
    </source>
</evidence>
<dbReference type="CDD" id="cd02440">
    <property type="entry name" value="AdoMet_MTases"/>
    <property type="match status" value="1"/>
</dbReference>
<reference evidence="3 4" key="1">
    <citation type="submission" date="2019-02" db="EMBL/GenBank/DDBJ databases">
        <title>Kribbella capetownensis sp. nov. and Kribbella speibonae sp. nov., isolated from soil.</title>
        <authorList>
            <person name="Curtis S.M."/>
            <person name="Norton I."/>
            <person name="Everest G.J."/>
            <person name="Meyers P.R."/>
        </authorList>
    </citation>
    <scope>NUCLEOTIDE SEQUENCE [LARGE SCALE GENOMIC DNA]</scope>
    <source>
        <strain evidence="3 4">KCTC 29219</strain>
    </source>
</reference>
<name>A0A4R0HC00_9ACTN</name>